<keyword evidence="1" id="KW-0812">Transmembrane</keyword>
<gene>
    <name evidence="2" type="ORF">Pla52n_20060</name>
</gene>
<keyword evidence="3" id="KW-1185">Reference proteome</keyword>
<comment type="caution">
    <text evidence="2">The sequence shown here is derived from an EMBL/GenBank/DDBJ whole genome shotgun (WGS) entry which is preliminary data.</text>
</comment>
<dbReference type="RefSeq" id="WP_146519384.1">
    <property type="nucleotide sequence ID" value="NZ_CP151726.1"/>
</dbReference>
<keyword evidence="1" id="KW-0472">Membrane</keyword>
<feature type="transmembrane region" description="Helical" evidence="1">
    <location>
        <begin position="7"/>
        <end position="26"/>
    </location>
</feature>
<keyword evidence="1" id="KW-1133">Transmembrane helix</keyword>
<accession>A0A5C6B1U2</accession>
<evidence type="ECO:0008006" key="4">
    <source>
        <dbReference type="Google" id="ProtNLM"/>
    </source>
</evidence>
<protein>
    <recommendedName>
        <fullName evidence="4">F subunit of K+-transporting ATPase (Potass_KdpF)</fullName>
    </recommendedName>
</protein>
<dbReference type="Proteomes" id="UP000320176">
    <property type="component" value="Unassembled WGS sequence"/>
</dbReference>
<evidence type="ECO:0000256" key="1">
    <source>
        <dbReference type="SAM" id="Phobius"/>
    </source>
</evidence>
<sequence length="30" mass="3465">MEMLLNICVIAATVFAFGYLGFVILWPERF</sequence>
<evidence type="ECO:0000313" key="3">
    <source>
        <dbReference type="Proteomes" id="UP000320176"/>
    </source>
</evidence>
<dbReference type="AlphaFoldDB" id="A0A5C6B1U2"/>
<proteinExistence type="predicted"/>
<organism evidence="2 3">
    <name type="scientific">Stieleria varia</name>
    <dbReference type="NCBI Taxonomy" id="2528005"/>
    <lineage>
        <taxon>Bacteria</taxon>
        <taxon>Pseudomonadati</taxon>
        <taxon>Planctomycetota</taxon>
        <taxon>Planctomycetia</taxon>
        <taxon>Pirellulales</taxon>
        <taxon>Pirellulaceae</taxon>
        <taxon>Stieleria</taxon>
    </lineage>
</organism>
<reference evidence="2 3" key="1">
    <citation type="submission" date="2019-02" db="EMBL/GenBank/DDBJ databases">
        <title>Deep-cultivation of Planctomycetes and their phenomic and genomic characterization uncovers novel biology.</title>
        <authorList>
            <person name="Wiegand S."/>
            <person name="Jogler M."/>
            <person name="Boedeker C."/>
            <person name="Pinto D."/>
            <person name="Vollmers J."/>
            <person name="Rivas-Marin E."/>
            <person name="Kohn T."/>
            <person name="Peeters S.H."/>
            <person name="Heuer A."/>
            <person name="Rast P."/>
            <person name="Oberbeckmann S."/>
            <person name="Bunk B."/>
            <person name="Jeske O."/>
            <person name="Meyerdierks A."/>
            <person name="Storesund J.E."/>
            <person name="Kallscheuer N."/>
            <person name="Luecker S."/>
            <person name="Lage O.M."/>
            <person name="Pohl T."/>
            <person name="Merkel B.J."/>
            <person name="Hornburger P."/>
            <person name="Mueller R.-W."/>
            <person name="Bruemmer F."/>
            <person name="Labrenz M."/>
            <person name="Spormann A.M."/>
            <person name="Op Den Camp H."/>
            <person name="Overmann J."/>
            <person name="Amann R."/>
            <person name="Jetten M.S.M."/>
            <person name="Mascher T."/>
            <person name="Medema M.H."/>
            <person name="Devos D.P."/>
            <person name="Kaster A.-K."/>
            <person name="Ovreas L."/>
            <person name="Rohde M."/>
            <person name="Galperin M.Y."/>
            <person name="Jogler C."/>
        </authorList>
    </citation>
    <scope>NUCLEOTIDE SEQUENCE [LARGE SCALE GENOMIC DNA]</scope>
    <source>
        <strain evidence="2 3">Pla52n</strain>
    </source>
</reference>
<name>A0A5C6B1U2_9BACT</name>
<evidence type="ECO:0000313" key="2">
    <source>
        <dbReference type="EMBL" id="TWU06285.1"/>
    </source>
</evidence>
<dbReference type="EMBL" id="SJPN01000002">
    <property type="protein sequence ID" value="TWU06285.1"/>
    <property type="molecule type" value="Genomic_DNA"/>
</dbReference>